<dbReference type="EMBL" id="JACIDJ010000004">
    <property type="protein sequence ID" value="MBB3899176.1"/>
    <property type="molecule type" value="Genomic_DNA"/>
</dbReference>
<keyword evidence="2" id="KW-0282">Flagellum</keyword>
<sequence length="84" mass="9170">MTSPAYLQAGAALAAVLLLLWGGARLLQRRGLVARPDARLRLADTCALDARRRLVLFRCDGREGLLLTGPMGDQFLGWLPERAP</sequence>
<keyword evidence="1" id="KW-0812">Transmembrane</keyword>
<reference evidence="2 3" key="1">
    <citation type="submission" date="2020-08" db="EMBL/GenBank/DDBJ databases">
        <title>Genomic Encyclopedia of Type Strains, Phase IV (KMG-IV): sequencing the most valuable type-strain genomes for metagenomic binning, comparative biology and taxonomic classification.</title>
        <authorList>
            <person name="Goeker M."/>
        </authorList>
    </citation>
    <scope>NUCLEOTIDE SEQUENCE [LARGE SCALE GENOMIC DNA]</scope>
    <source>
        <strain evidence="2 3">DSM 19979</strain>
    </source>
</reference>
<comment type="caution">
    <text evidence="2">The sequence shown here is derived from an EMBL/GenBank/DDBJ whole genome shotgun (WGS) entry which is preliminary data.</text>
</comment>
<evidence type="ECO:0000313" key="3">
    <source>
        <dbReference type="Proteomes" id="UP000553193"/>
    </source>
</evidence>
<keyword evidence="3" id="KW-1185">Reference proteome</keyword>
<dbReference type="Proteomes" id="UP000553193">
    <property type="component" value="Unassembled WGS sequence"/>
</dbReference>
<proteinExistence type="predicted"/>
<gene>
    <name evidence="2" type="ORF">GGQ83_002624</name>
</gene>
<keyword evidence="2" id="KW-0969">Cilium</keyword>
<evidence type="ECO:0000256" key="1">
    <source>
        <dbReference type="SAM" id="Phobius"/>
    </source>
</evidence>
<dbReference type="RefSeq" id="WP_184384707.1">
    <property type="nucleotide sequence ID" value="NZ_JACIDJ010000004.1"/>
</dbReference>
<keyword evidence="2" id="KW-0966">Cell projection</keyword>
<evidence type="ECO:0000313" key="2">
    <source>
        <dbReference type="EMBL" id="MBB3899176.1"/>
    </source>
</evidence>
<organism evidence="2 3">
    <name type="scientific">Roseococcus suduntuyensis</name>
    <dbReference type="NCBI Taxonomy" id="455361"/>
    <lineage>
        <taxon>Bacteria</taxon>
        <taxon>Pseudomonadati</taxon>
        <taxon>Pseudomonadota</taxon>
        <taxon>Alphaproteobacteria</taxon>
        <taxon>Acetobacterales</taxon>
        <taxon>Roseomonadaceae</taxon>
        <taxon>Roseococcus</taxon>
    </lineage>
</organism>
<accession>A0A840AF55</accession>
<keyword evidence="1" id="KW-1133">Transmembrane helix</keyword>
<protein>
    <submittedName>
        <fullName evidence="2">Flagellar protein FliO/FliZ</fullName>
    </submittedName>
</protein>
<name>A0A840AF55_9PROT</name>
<dbReference type="AlphaFoldDB" id="A0A840AF55"/>
<feature type="transmembrane region" description="Helical" evidence="1">
    <location>
        <begin position="6"/>
        <end position="27"/>
    </location>
</feature>
<keyword evidence="1" id="KW-0472">Membrane</keyword>